<feature type="region of interest" description="Disordered" evidence="1">
    <location>
        <begin position="147"/>
        <end position="177"/>
    </location>
</feature>
<comment type="caution">
    <text evidence="2">The sequence shown here is derived from an EMBL/GenBank/DDBJ whole genome shotgun (WGS) entry which is preliminary data.</text>
</comment>
<name>A0ABN9QB11_9DINO</name>
<evidence type="ECO:0008006" key="4">
    <source>
        <dbReference type="Google" id="ProtNLM"/>
    </source>
</evidence>
<feature type="compositionally biased region" description="Low complexity" evidence="1">
    <location>
        <begin position="153"/>
        <end position="177"/>
    </location>
</feature>
<accession>A0ABN9QB11</accession>
<dbReference type="EMBL" id="CAUYUJ010002659">
    <property type="protein sequence ID" value="CAK0801792.1"/>
    <property type="molecule type" value="Genomic_DNA"/>
</dbReference>
<protein>
    <recommendedName>
        <fullName evidence="4">Cellulase</fullName>
    </recommendedName>
</protein>
<evidence type="ECO:0000256" key="1">
    <source>
        <dbReference type="SAM" id="MobiDB-lite"/>
    </source>
</evidence>
<proteinExistence type="predicted"/>
<sequence>MLFALDAVRVERLATPSSTTAQEVASEEQDPEWECVFYDWQQGGKCPDGVIADGYQYRFFGEDTPCSPCWCCKSRADGEAAPAAPAVAAPKQDEEGVEWECVNYDWEAGGACPEGVLDGYEYRFFGEDAPCSPCWCCKSRHSDGAEAARTADAKAPPADEGEAGAASTPAAPASGKQ</sequence>
<reference evidence="2" key="1">
    <citation type="submission" date="2023-10" db="EMBL/GenBank/DDBJ databases">
        <authorList>
            <person name="Chen Y."/>
            <person name="Shah S."/>
            <person name="Dougan E. K."/>
            <person name="Thang M."/>
            <person name="Chan C."/>
        </authorList>
    </citation>
    <scope>NUCLEOTIDE SEQUENCE [LARGE SCALE GENOMIC DNA]</scope>
</reference>
<dbReference type="Proteomes" id="UP001189429">
    <property type="component" value="Unassembled WGS sequence"/>
</dbReference>
<organism evidence="2 3">
    <name type="scientific">Prorocentrum cordatum</name>
    <dbReference type="NCBI Taxonomy" id="2364126"/>
    <lineage>
        <taxon>Eukaryota</taxon>
        <taxon>Sar</taxon>
        <taxon>Alveolata</taxon>
        <taxon>Dinophyceae</taxon>
        <taxon>Prorocentrales</taxon>
        <taxon>Prorocentraceae</taxon>
        <taxon>Prorocentrum</taxon>
    </lineage>
</organism>
<keyword evidence="3" id="KW-1185">Reference proteome</keyword>
<feature type="non-terminal residue" evidence="2">
    <location>
        <position position="177"/>
    </location>
</feature>
<evidence type="ECO:0000313" key="2">
    <source>
        <dbReference type="EMBL" id="CAK0801792.1"/>
    </source>
</evidence>
<gene>
    <name evidence="2" type="ORF">PCOR1329_LOCUS9524</name>
</gene>
<evidence type="ECO:0000313" key="3">
    <source>
        <dbReference type="Proteomes" id="UP001189429"/>
    </source>
</evidence>